<dbReference type="PROSITE" id="PS50106">
    <property type="entry name" value="PDZ"/>
    <property type="match status" value="2"/>
</dbReference>
<dbReference type="Proteomes" id="UP001497472">
    <property type="component" value="Unassembled WGS sequence"/>
</dbReference>
<feature type="compositionally biased region" description="Basic and acidic residues" evidence="1">
    <location>
        <begin position="117"/>
        <end position="135"/>
    </location>
</feature>
<evidence type="ECO:0000259" key="2">
    <source>
        <dbReference type="PROSITE" id="PS50106"/>
    </source>
</evidence>
<dbReference type="EMBL" id="CAVLEF010000001">
    <property type="protein sequence ID" value="CAK1540074.1"/>
    <property type="molecule type" value="Genomic_DNA"/>
</dbReference>
<comment type="caution">
    <text evidence="3">The sequence shown here is derived from an EMBL/GenBank/DDBJ whole genome shotgun (WGS) entry which is preliminary data.</text>
</comment>
<feature type="compositionally biased region" description="Basic and acidic residues" evidence="1">
    <location>
        <begin position="436"/>
        <end position="446"/>
    </location>
</feature>
<dbReference type="PANTHER" id="PTHR11324">
    <property type="entry name" value="IL16-RELATED"/>
    <property type="match status" value="1"/>
</dbReference>
<feature type="region of interest" description="Disordered" evidence="1">
    <location>
        <begin position="1"/>
        <end position="36"/>
    </location>
</feature>
<evidence type="ECO:0000256" key="1">
    <source>
        <dbReference type="SAM" id="MobiDB-lite"/>
    </source>
</evidence>
<dbReference type="PANTHER" id="PTHR11324:SF16">
    <property type="entry name" value="PDZ DOMAIN-CONTAINING PROTEIN 2"/>
    <property type="match status" value="1"/>
</dbReference>
<feature type="compositionally biased region" description="Polar residues" evidence="1">
    <location>
        <begin position="454"/>
        <end position="467"/>
    </location>
</feature>
<dbReference type="SMART" id="SM00228">
    <property type="entry name" value="PDZ"/>
    <property type="match status" value="2"/>
</dbReference>
<feature type="compositionally biased region" description="Basic and acidic residues" evidence="1">
    <location>
        <begin position="68"/>
        <end position="81"/>
    </location>
</feature>
<proteinExistence type="predicted"/>
<keyword evidence="4" id="KW-1185">Reference proteome</keyword>
<gene>
    <name evidence="3" type="ORF">LNINA_LOCUS157</name>
</gene>
<feature type="region of interest" description="Disordered" evidence="1">
    <location>
        <begin position="189"/>
        <end position="212"/>
    </location>
</feature>
<organism evidence="3 4">
    <name type="scientific">Leptosia nina</name>
    <dbReference type="NCBI Taxonomy" id="320188"/>
    <lineage>
        <taxon>Eukaryota</taxon>
        <taxon>Metazoa</taxon>
        <taxon>Ecdysozoa</taxon>
        <taxon>Arthropoda</taxon>
        <taxon>Hexapoda</taxon>
        <taxon>Insecta</taxon>
        <taxon>Pterygota</taxon>
        <taxon>Neoptera</taxon>
        <taxon>Endopterygota</taxon>
        <taxon>Lepidoptera</taxon>
        <taxon>Glossata</taxon>
        <taxon>Ditrysia</taxon>
        <taxon>Papilionoidea</taxon>
        <taxon>Pieridae</taxon>
        <taxon>Pierinae</taxon>
        <taxon>Leptosia</taxon>
    </lineage>
</organism>
<dbReference type="SUPFAM" id="SSF50156">
    <property type="entry name" value="PDZ domain-like"/>
    <property type="match status" value="2"/>
</dbReference>
<feature type="domain" description="PDZ" evidence="2">
    <location>
        <begin position="617"/>
        <end position="685"/>
    </location>
</feature>
<name>A0AAV1ISJ9_9NEOP</name>
<dbReference type="CDD" id="cd00136">
    <property type="entry name" value="PDZ_canonical"/>
    <property type="match status" value="1"/>
</dbReference>
<feature type="region of interest" description="Disordered" evidence="1">
    <location>
        <begin position="1044"/>
        <end position="1064"/>
    </location>
</feature>
<evidence type="ECO:0000313" key="3">
    <source>
        <dbReference type="EMBL" id="CAK1540074.1"/>
    </source>
</evidence>
<accession>A0AAV1ISJ9</accession>
<dbReference type="Gene3D" id="2.30.42.10">
    <property type="match status" value="2"/>
</dbReference>
<dbReference type="InterPro" id="IPR036034">
    <property type="entry name" value="PDZ_sf"/>
</dbReference>
<dbReference type="AlphaFoldDB" id="A0AAV1ISJ9"/>
<protein>
    <recommendedName>
        <fullName evidence="2">PDZ domain-containing protein</fullName>
    </recommendedName>
</protein>
<evidence type="ECO:0000313" key="4">
    <source>
        <dbReference type="Proteomes" id="UP001497472"/>
    </source>
</evidence>
<feature type="region of interest" description="Disordered" evidence="1">
    <location>
        <begin position="66"/>
        <end position="149"/>
    </location>
</feature>
<dbReference type="InterPro" id="IPR001478">
    <property type="entry name" value="PDZ"/>
</dbReference>
<feature type="region of interest" description="Disordered" evidence="1">
    <location>
        <begin position="429"/>
        <end position="467"/>
    </location>
</feature>
<reference evidence="3 4" key="1">
    <citation type="submission" date="2023-11" db="EMBL/GenBank/DDBJ databases">
        <authorList>
            <person name="Okamura Y."/>
        </authorList>
    </citation>
    <scope>NUCLEOTIDE SEQUENCE [LARGE SCALE GENOMIC DNA]</scope>
</reference>
<sequence length="1064" mass="120169">MRLFRGPKRREVTGPQAAPTPSPRRDISTGPPATQDYTLVTALPAMVMEDDVKEMKKVFATWGRRMGKKLDMLKKDPKDAQDSSANEISNRDSSPAMGQYKKKQNWKMGRSTSDSASIKKDNDTDSIRSGSRDRSPSPFKSFFHRMGSTGMLNTKTQSLNTHKPPENYTNGSTLYRSCSTSHLSTYIKADDPSDDIDLQNTNNENKKSPTKKVLNSINDEKIGNSTTKAVSCDNIPKLDGQQNNSSNKKPNFPYAFLRSKLSVLPEENSISSQHRSISMRQSFSERIDRKSPKFRKERMYYTNSRSEERYRSSDNISVHEGSVYDTSFALRNDIDSSRNSIRSINEIDGTPYPYRRIDDVPRRSSMISHRPPIDYDPMLMPRNRNSLPVYEYNSALGSIQDLKSDLASSSQSIHREFLQAHRLSNYISSNESGYDSDGRPTDEHSNHSPPGYSHFTSGSGTLSRDGNYSNFTRQLSLNHKINVSRVQIPTRRSSTPCALFPIEKNVTYDRENENKPPTKYTKNISNQQMTIDYSDAKPPPLPKKNISKKVPFIYKTITLDERVQTRKINFLQSQLASYEHSSTPNLCDNITSGRESDIKVLEKDLLGRGPCTKRFRKLRLIKTRLDESLGVYLAQHRVDFDKSGSNFEIRYIVVKLDFDGIAHRDGRLRIGDEIVSVNGKVLRGLASLKEVQHIVNSCSTEAALEEGALFQRYEVDLVMAHDEINPITLGRIINNHPLENNAVQQNNMSNVPPDIISQTIHKPTPSNQITIETHFPSENTFFVENEIDEISKELHEIHNNRCEVGVQVTKRIQLSNQKSDDEKLLERNCFTPVHPSLHNITNIEVSMRSSPTPKNNVNYRPISLHGSRTPLSVCADNDTNEIKESSHYIKNVPRLYQNRSFESIPEQLRSSNRSRYFNRAGSQRSPICNGSHVSRQQEYNGAAAQPETLNFSNSTVHKVQFWKGPGHKSLGFSIVGGTDSPKGQMGIFVKTVFPNGQAADKGNVYEGDEIISVNNAPTRGLSHAGAISLFKQVKEGKIELTLSRRRAPRSRSVEPLGHFRGNNK</sequence>
<dbReference type="Pfam" id="PF00595">
    <property type="entry name" value="PDZ"/>
    <property type="match status" value="2"/>
</dbReference>
<feature type="domain" description="PDZ" evidence="2">
    <location>
        <begin position="958"/>
        <end position="1032"/>
    </location>
</feature>
<feature type="compositionally biased region" description="Polar residues" evidence="1">
    <location>
        <begin position="82"/>
        <end position="93"/>
    </location>
</feature>